<feature type="domain" description="Polyphosphate kinase-2-related" evidence="1">
    <location>
        <begin position="13"/>
        <end position="231"/>
    </location>
</feature>
<name>A0A917FA48_9PROT</name>
<comment type="caution">
    <text evidence="2">The sequence shown here is derived from an EMBL/GenBank/DDBJ whole genome shotgun (WGS) entry which is preliminary data.</text>
</comment>
<dbReference type="Proteomes" id="UP000632498">
    <property type="component" value="Unassembled WGS sequence"/>
</dbReference>
<evidence type="ECO:0000313" key="2">
    <source>
        <dbReference type="EMBL" id="GGF61331.1"/>
    </source>
</evidence>
<dbReference type="AlphaFoldDB" id="A0A917FA48"/>
<dbReference type="EMBL" id="BMHV01000008">
    <property type="protein sequence ID" value="GGF61331.1"/>
    <property type="molecule type" value="Genomic_DNA"/>
</dbReference>
<dbReference type="GO" id="GO:0043751">
    <property type="term" value="F:polyphosphate:AMP phosphotransferase activity"/>
    <property type="evidence" value="ECO:0007669"/>
    <property type="project" value="InterPro"/>
</dbReference>
<dbReference type="InterPro" id="IPR027417">
    <property type="entry name" value="P-loop_NTPase"/>
</dbReference>
<evidence type="ECO:0000313" key="3">
    <source>
        <dbReference type="Proteomes" id="UP000632498"/>
    </source>
</evidence>
<dbReference type="PANTHER" id="PTHR34383:SF3">
    <property type="entry name" value="POLYPHOSPHATE:AMP PHOSPHOTRANSFERASE"/>
    <property type="match status" value="1"/>
</dbReference>
<sequence length="512" mass="59885">MFETAELGRSIPKKEFEEQVESLRTELLAIQQDLRQYDFPVIIVMAGVDGAGKGATVNLLNEWMDSRWIDNNAYVRHSDEESERPRYWRYWRDLPAKGKIGIFLSSWYSSPFLDHVYDKISKAEYDERLDRIKAFEKTLADDGALILKFWMHLGKDAQKKRLKKLEKDELQAWRVNESDWEHWRMYDKFIDSAERLIMRTSKGHAPWSIVEGADGRYGSLTVAQQIRDAIVRHAALRTSQKEALVQLAKKDQAIKKAPEEKINKDAPIETLPYPTVLSRLDMSLTVEKEAYKTELKSLQGRLSQLARKATERGVSTILVFEGSDAAGKGGNIRRIISALDARSYKVLPFAAPNDEERAHHYLWRFWRHMSRAGRLTIFDRSWYGRVLVERCEGFAREDEWRRAYGEIVDFEDQIVDHGTVLLKFWIHIDPDEQLARFKAREVTPWKQWKLTDEDWRNREKWPQYEEAVNDLVEKTSTSNAPWTLVEGNDKKHARLKVLRTVCNALEARLQDK</sequence>
<dbReference type="NCBIfam" id="TIGR03708">
    <property type="entry name" value="poly_P_AMP_trns"/>
    <property type="match status" value="1"/>
</dbReference>
<dbReference type="GO" id="GO:0006797">
    <property type="term" value="P:polyphosphate metabolic process"/>
    <property type="evidence" value="ECO:0007669"/>
    <property type="project" value="InterPro"/>
</dbReference>
<proteinExistence type="predicted"/>
<accession>A0A917FA48</accession>
<protein>
    <submittedName>
        <fullName evidence="2">Polyphosphate--AMP phosphotransferase</fullName>
    </submittedName>
</protein>
<reference evidence="2" key="1">
    <citation type="journal article" date="2014" name="Int. J. Syst. Evol. Microbiol.">
        <title>Complete genome sequence of Corynebacterium casei LMG S-19264T (=DSM 44701T), isolated from a smear-ripened cheese.</title>
        <authorList>
            <consortium name="US DOE Joint Genome Institute (JGI-PGF)"/>
            <person name="Walter F."/>
            <person name="Albersmeier A."/>
            <person name="Kalinowski J."/>
            <person name="Ruckert C."/>
        </authorList>
    </citation>
    <scope>NUCLEOTIDE SEQUENCE</scope>
    <source>
        <strain evidence="2">CGMCC 1.15254</strain>
    </source>
</reference>
<reference evidence="2" key="2">
    <citation type="submission" date="2020-09" db="EMBL/GenBank/DDBJ databases">
        <authorList>
            <person name="Sun Q."/>
            <person name="Zhou Y."/>
        </authorList>
    </citation>
    <scope>NUCLEOTIDE SEQUENCE</scope>
    <source>
        <strain evidence="2">CGMCC 1.15254</strain>
    </source>
</reference>
<dbReference type="Pfam" id="PF03976">
    <property type="entry name" value="PPK2"/>
    <property type="match status" value="2"/>
</dbReference>
<gene>
    <name evidence="2" type="ORF">GCM10011332_13870</name>
</gene>
<dbReference type="InterPro" id="IPR022488">
    <property type="entry name" value="PPK2-related"/>
</dbReference>
<dbReference type="Gene3D" id="3.40.50.300">
    <property type="entry name" value="P-loop containing nucleotide triphosphate hydrolases"/>
    <property type="match status" value="2"/>
</dbReference>
<dbReference type="SUPFAM" id="SSF52540">
    <property type="entry name" value="P-loop containing nucleoside triphosphate hydrolases"/>
    <property type="match status" value="2"/>
</dbReference>
<organism evidence="2 3">
    <name type="scientific">Terasakiella brassicae</name>
    <dbReference type="NCBI Taxonomy" id="1634917"/>
    <lineage>
        <taxon>Bacteria</taxon>
        <taxon>Pseudomonadati</taxon>
        <taxon>Pseudomonadota</taxon>
        <taxon>Alphaproteobacteria</taxon>
        <taxon>Rhodospirillales</taxon>
        <taxon>Terasakiellaceae</taxon>
        <taxon>Terasakiella</taxon>
    </lineage>
</organism>
<dbReference type="RefSeq" id="WP_188663177.1">
    <property type="nucleotide sequence ID" value="NZ_BMHV01000008.1"/>
</dbReference>
<feature type="domain" description="Polyphosphate kinase-2-related" evidence="1">
    <location>
        <begin position="286"/>
        <end position="509"/>
    </location>
</feature>
<dbReference type="PANTHER" id="PTHR34383">
    <property type="entry name" value="POLYPHOSPHATE:AMP PHOSPHOTRANSFERASE-RELATED"/>
    <property type="match status" value="1"/>
</dbReference>
<evidence type="ECO:0000259" key="1">
    <source>
        <dbReference type="Pfam" id="PF03976"/>
    </source>
</evidence>
<dbReference type="InterPro" id="IPR022489">
    <property type="entry name" value="PolyP_AMP_Tfrase"/>
</dbReference>
<keyword evidence="3" id="KW-1185">Reference proteome</keyword>